<dbReference type="PANTHER" id="PTHR11986:SF18">
    <property type="entry name" value="ORNITHINE AMINOTRANSFERASE, MITOCHONDRIAL"/>
    <property type="match status" value="1"/>
</dbReference>
<dbReference type="Proteomes" id="UP001266305">
    <property type="component" value="Unassembled WGS sequence"/>
</dbReference>
<dbReference type="InterPro" id="IPR015421">
    <property type="entry name" value="PyrdxlP-dep_Trfase_major"/>
</dbReference>
<dbReference type="Pfam" id="PF00202">
    <property type="entry name" value="Aminotran_3"/>
    <property type="match status" value="1"/>
</dbReference>
<evidence type="ECO:0000313" key="4">
    <source>
        <dbReference type="EMBL" id="KAK2114198.1"/>
    </source>
</evidence>
<keyword evidence="3" id="KW-0808">Transferase</keyword>
<dbReference type="InterPro" id="IPR005814">
    <property type="entry name" value="Aminotrans_3"/>
</dbReference>
<dbReference type="InterPro" id="IPR015424">
    <property type="entry name" value="PyrdxlP-dep_Trfase"/>
</dbReference>
<evidence type="ECO:0000256" key="1">
    <source>
        <dbReference type="ARBA" id="ARBA00001933"/>
    </source>
</evidence>
<reference evidence="4 5" key="1">
    <citation type="submission" date="2023-05" db="EMBL/GenBank/DDBJ databases">
        <title>B98-5 Cell Line De Novo Hybrid Assembly: An Optical Mapping Approach.</title>
        <authorList>
            <person name="Kananen K."/>
            <person name="Auerbach J.A."/>
            <person name="Kautto E."/>
            <person name="Blachly J.S."/>
        </authorList>
    </citation>
    <scope>NUCLEOTIDE SEQUENCE [LARGE SCALE GENOMIC DNA]</scope>
    <source>
        <strain evidence="4">B95-8</strain>
        <tissue evidence="4">Cell line</tissue>
    </source>
</reference>
<comment type="cofactor">
    <cofactor evidence="1 3">
        <name>pyridoxal 5'-phosphate</name>
        <dbReference type="ChEBI" id="CHEBI:597326"/>
    </cofactor>
</comment>
<dbReference type="Gene3D" id="3.40.640.10">
    <property type="entry name" value="Type I PLP-dependent aspartate aminotransferase-like (Major domain)"/>
    <property type="match status" value="2"/>
</dbReference>
<comment type="caution">
    <text evidence="4">The sequence shown here is derived from an EMBL/GenBank/DDBJ whole genome shotgun (WGS) entry which is preliminary data.</text>
</comment>
<comment type="pathway">
    <text evidence="3">Amino-acid biosynthesis; L-proline biosynthesis; L-glutamate 5-semialdehyde from L-ornithine: step 1/1.</text>
</comment>
<dbReference type="SUPFAM" id="SSF53383">
    <property type="entry name" value="PLP-dependent transferases"/>
    <property type="match status" value="1"/>
</dbReference>
<protein>
    <recommendedName>
        <fullName evidence="3">Ornithine aminotransferase</fullName>
        <ecNumber evidence="3">2.6.1.13</ecNumber>
    </recommendedName>
</protein>
<comment type="catalytic activity">
    <reaction evidence="3">
        <text>a 2-oxocarboxylate + L-ornithine = L-glutamate 5-semialdehyde + an L-alpha-amino acid</text>
        <dbReference type="Rhea" id="RHEA:13877"/>
        <dbReference type="ChEBI" id="CHEBI:35179"/>
        <dbReference type="ChEBI" id="CHEBI:46911"/>
        <dbReference type="ChEBI" id="CHEBI:58066"/>
        <dbReference type="ChEBI" id="CHEBI:59869"/>
        <dbReference type="EC" id="2.6.1.13"/>
    </reaction>
</comment>
<dbReference type="PANTHER" id="PTHR11986">
    <property type="entry name" value="AMINOTRANSFERASE CLASS III"/>
    <property type="match status" value="1"/>
</dbReference>
<keyword evidence="3" id="KW-0032">Aminotransferase</keyword>
<comment type="similarity">
    <text evidence="2 3">Belongs to the class-III pyridoxal-phosphate-dependent aminotransferase family.</text>
</comment>
<gene>
    <name evidence="4" type="ORF">P7K49_008464</name>
</gene>
<evidence type="ECO:0000313" key="5">
    <source>
        <dbReference type="Proteomes" id="UP001266305"/>
    </source>
</evidence>
<keyword evidence="5" id="KW-1185">Reference proteome</keyword>
<sequence>MLGEYEESITKLFKYHKVLPMNTGMEAAETACKLARPIQGEASIVVPDTGYLIGVQELRTRHQVLFIANEILMKLARTGRWLAVGHENVGPDIVFLGKALPGGLSPVSAVLCDDDIMLTIKPGEYGSTYGGNPLGSRVAIGALEILEEENFAENAEKMDIEK</sequence>
<name>A0ABQ9VXU2_SAGOE</name>
<evidence type="ECO:0000256" key="3">
    <source>
        <dbReference type="RuleBase" id="RU365036"/>
    </source>
</evidence>
<proteinExistence type="inferred from homology"/>
<evidence type="ECO:0000256" key="2">
    <source>
        <dbReference type="ARBA" id="ARBA00008954"/>
    </source>
</evidence>
<dbReference type="InterPro" id="IPR050103">
    <property type="entry name" value="Class-III_PLP-dep_AT"/>
</dbReference>
<accession>A0ABQ9VXU2</accession>
<keyword evidence="3" id="KW-0663">Pyridoxal phosphate</keyword>
<organism evidence="4 5">
    <name type="scientific">Saguinus oedipus</name>
    <name type="common">Cotton-top tamarin</name>
    <name type="synonym">Oedipomidas oedipus</name>
    <dbReference type="NCBI Taxonomy" id="9490"/>
    <lineage>
        <taxon>Eukaryota</taxon>
        <taxon>Metazoa</taxon>
        <taxon>Chordata</taxon>
        <taxon>Craniata</taxon>
        <taxon>Vertebrata</taxon>
        <taxon>Euteleostomi</taxon>
        <taxon>Mammalia</taxon>
        <taxon>Eutheria</taxon>
        <taxon>Euarchontoglires</taxon>
        <taxon>Primates</taxon>
        <taxon>Haplorrhini</taxon>
        <taxon>Platyrrhini</taxon>
        <taxon>Cebidae</taxon>
        <taxon>Callitrichinae</taxon>
        <taxon>Saguinus</taxon>
    </lineage>
</organism>
<dbReference type="EMBL" id="JASSZA010000004">
    <property type="protein sequence ID" value="KAK2114198.1"/>
    <property type="molecule type" value="Genomic_DNA"/>
</dbReference>
<dbReference type="EC" id="2.6.1.13" evidence="3"/>